<dbReference type="Ensembl" id="ENSAMET00000041115.1">
    <property type="protein sequence ID" value="ENSAMEP00000029503.1"/>
    <property type="gene ID" value="ENSAMEG00000027313.1"/>
</dbReference>
<evidence type="ECO:0000256" key="1">
    <source>
        <dbReference type="ARBA" id="ARBA00008020"/>
    </source>
</evidence>
<dbReference type="GO" id="GO:0051082">
    <property type="term" value="F:unfolded protein binding"/>
    <property type="evidence" value="ECO:0007669"/>
    <property type="project" value="InterPro"/>
</dbReference>
<dbReference type="GO" id="GO:0005524">
    <property type="term" value="F:ATP binding"/>
    <property type="evidence" value="ECO:0007669"/>
    <property type="project" value="UniProtKB-KW"/>
</dbReference>
<dbReference type="InterPro" id="IPR002194">
    <property type="entry name" value="Chaperonin_TCP-1_CS"/>
</dbReference>
<accession>A0A7N5JRV0</accession>
<protein>
    <submittedName>
        <fullName evidence="5">Uncharacterized protein</fullName>
    </submittedName>
</protein>
<keyword evidence="6" id="KW-1185">Reference proteome</keyword>
<keyword evidence="4" id="KW-0143">Chaperone</keyword>
<dbReference type="PROSITE" id="PS00995">
    <property type="entry name" value="TCP1_3"/>
    <property type="match status" value="1"/>
</dbReference>
<sequence length="52" mass="5635">MITNDGATILKQMQVLHPAAKMLVELSKAQDIEAGDGTTSIVVSDYTQMDRV</sequence>
<dbReference type="PANTHER" id="PTHR11353">
    <property type="entry name" value="CHAPERONIN"/>
    <property type="match status" value="1"/>
</dbReference>
<name>A0A7N5JRV0_AILME</name>
<reference evidence="5" key="2">
    <citation type="submission" date="2025-08" db="UniProtKB">
        <authorList>
            <consortium name="Ensembl"/>
        </authorList>
    </citation>
    <scope>IDENTIFICATION</scope>
</reference>
<dbReference type="SUPFAM" id="SSF48592">
    <property type="entry name" value="GroEL equatorial domain-like"/>
    <property type="match status" value="1"/>
</dbReference>
<keyword evidence="3" id="KW-0067">ATP-binding</keyword>
<keyword evidence="2" id="KW-0547">Nucleotide-binding</keyword>
<dbReference type="InterPro" id="IPR027413">
    <property type="entry name" value="GROEL-like_equatorial_sf"/>
</dbReference>
<dbReference type="GeneTree" id="ENSGT01030000239919"/>
<reference evidence="5" key="3">
    <citation type="submission" date="2025-09" db="UniProtKB">
        <authorList>
            <consortium name="Ensembl"/>
        </authorList>
    </citation>
    <scope>IDENTIFICATION</scope>
</reference>
<proteinExistence type="inferred from homology"/>
<dbReference type="InterPro" id="IPR017998">
    <property type="entry name" value="Chaperone_TCP-1"/>
</dbReference>
<dbReference type="PROSITE" id="PS00751">
    <property type="entry name" value="TCP1_2"/>
    <property type="match status" value="1"/>
</dbReference>
<dbReference type="InterPro" id="IPR002423">
    <property type="entry name" value="Cpn60/GroEL/TCP-1"/>
</dbReference>
<evidence type="ECO:0000256" key="2">
    <source>
        <dbReference type="ARBA" id="ARBA00022741"/>
    </source>
</evidence>
<dbReference type="AlphaFoldDB" id="A0A7N5JRV0"/>
<dbReference type="GO" id="GO:0005832">
    <property type="term" value="C:chaperonin-containing T-complex"/>
    <property type="evidence" value="ECO:0007669"/>
    <property type="project" value="UniProtKB-ARBA"/>
</dbReference>
<reference evidence="5 6" key="1">
    <citation type="journal article" date="2010" name="Nature">
        <title>The sequence and de novo assembly of the giant panda genome.</title>
        <authorList>
            <person name="Li R."/>
            <person name="Fan W."/>
            <person name="Tian G."/>
            <person name="Zhu H."/>
            <person name="He L."/>
            <person name="Cai J."/>
            <person name="Huang Q."/>
            <person name="Cai Q."/>
            <person name="Li B."/>
            <person name="Bai Y."/>
            <person name="Zhang Z."/>
            <person name="Zhang Y."/>
            <person name="Wang W."/>
            <person name="Li J."/>
            <person name="Wei F."/>
            <person name="Li H."/>
            <person name="Jian M."/>
            <person name="Li J."/>
            <person name="Zhang Z."/>
            <person name="Nielsen R."/>
            <person name="Li D."/>
            <person name="Gu W."/>
            <person name="Yang Z."/>
            <person name="Xuan Z."/>
            <person name="Ryder O.A."/>
            <person name="Leung F.C."/>
            <person name="Zhou Y."/>
            <person name="Cao J."/>
            <person name="Sun X."/>
            <person name="Fu Y."/>
            <person name="Fang X."/>
            <person name="Guo X."/>
            <person name="Wang B."/>
            <person name="Hou R."/>
            <person name="Shen F."/>
            <person name="Mu B."/>
            <person name="Ni P."/>
            <person name="Lin R."/>
            <person name="Qian W."/>
            <person name="Wang G."/>
            <person name="Yu C."/>
            <person name="Nie W."/>
            <person name="Wang J."/>
            <person name="Wu Z."/>
            <person name="Liang H."/>
            <person name="Min J."/>
            <person name="Wu Q."/>
            <person name="Cheng S."/>
            <person name="Ruan J."/>
            <person name="Wang M."/>
            <person name="Shi Z."/>
            <person name="Wen M."/>
            <person name="Liu B."/>
            <person name="Ren X."/>
            <person name="Zheng H."/>
            <person name="Dong D."/>
            <person name="Cook K."/>
            <person name="Shan G."/>
            <person name="Zhang H."/>
            <person name="Kosiol C."/>
            <person name="Xie X."/>
            <person name="Lu Z."/>
            <person name="Zheng H."/>
            <person name="Li Y."/>
            <person name="Steiner C.C."/>
            <person name="Lam T.T."/>
            <person name="Lin S."/>
            <person name="Zhang Q."/>
            <person name="Li G."/>
            <person name="Tian J."/>
            <person name="Gong T."/>
            <person name="Liu H."/>
            <person name="Zhang D."/>
            <person name="Fang L."/>
            <person name="Ye C."/>
            <person name="Zhang J."/>
            <person name="Hu W."/>
            <person name="Xu A."/>
            <person name="Ren Y."/>
            <person name="Zhang G."/>
            <person name="Bruford M.W."/>
            <person name="Li Q."/>
            <person name="Ma L."/>
            <person name="Guo Y."/>
            <person name="An N."/>
            <person name="Hu Y."/>
            <person name="Zheng Y."/>
            <person name="Shi Y."/>
            <person name="Li Z."/>
            <person name="Liu Q."/>
            <person name="Chen Y."/>
            <person name="Zhao J."/>
            <person name="Qu N."/>
            <person name="Zhao S."/>
            <person name="Tian F."/>
            <person name="Wang X."/>
            <person name="Wang H."/>
            <person name="Xu L."/>
            <person name="Liu X."/>
            <person name="Vinar T."/>
            <person name="Wang Y."/>
            <person name="Lam T.W."/>
            <person name="Yiu S.M."/>
            <person name="Liu S."/>
            <person name="Zhang H."/>
            <person name="Li D."/>
            <person name="Huang Y."/>
            <person name="Wang X."/>
            <person name="Yang G."/>
            <person name="Jiang Z."/>
            <person name="Wang J."/>
            <person name="Qin N."/>
            <person name="Li L."/>
            <person name="Li J."/>
            <person name="Bolund L."/>
            <person name="Kristiansen K."/>
            <person name="Wong G.K."/>
            <person name="Olson M."/>
            <person name="Zhang X."/>
            <person name="Li S."/>
            <person name="Yang H."/>
            <person name="Wang J."/>
            <person name="Wang J."/>
        </authorList>
    </citation>
    <scope>NUCLEOTIDE SEQUENCE [LARGE SCALE GENOMIC DNA]</scope>
</reference>
<comment type="similarity">
    <text evidence="1">Belongs to the TCP-1 chaperonin family.</text>
</comment>
<evidence type="ECO:0000256" key="3">
    <source>
        <dbReference type="ARBA" id="ARBA00022840"/>
    </source>
</evidence>
<evidence type="ECO:0000313" key="5">
    <source>
        <dbReference type="Ensembl" id="ENSAMEP00000029503.1"/>
    </source>
</evidence>
<dbReference type="GO" id="GO:0016887">
    <property type="term" value="F:ATP hydrolysis activity"/>
    <property type="evidence" value="ECO:0007669"/>
    <property type="project" value="InterPro"/>
</dbReference>
<evidence type="ECO:0000256" key="4">
    <source>
        <dbReference type="ARBA" id="ARBA00023186"/>
    </source>
</evidence>
<dbReference type="Proteomes" id="UP000008912">
    <property type="component" value="Unassembled WGS sequence"/>
</dbReference>
<organism evidence="5 6">
    <name type="scientific">Ailuropoda melanoleuca</name>
    <name type="common">Giant panda</name>
    <dbReference type="NCBI Taxonomy" id="9646"/>
    <lineage>
        <taxon>Eukaryota</taxon>
        <taxon>Metazoa</taxon>
        <taxon>Chordata</taxon>
        <taxon>Craniata</taxon>
        <taxon>Vertebrata</taxon>
        <taxon>Euteleostomi</taxon>
        <taxon>Mammalia</taxon>
        <taxon>Eutheria</taxon>
        <taxon>Laurasiatheria</taxon>
        <taxon>Carnivora</taxon>
        <taxon>Caniformia</taxon>
        <taxon>Ursidae</taxon>
        <taxon>Ailuropoda</taxon>
    </lineage>
</organism>
<evidence type="ECO:0000313" key="6">
    <source>
        <dbReference type="Proteomes" id="UP000008912"/>
    </source>
</evidence>
<dbReference type="GO" id="GO:0140662">
    <property type="term" value="F:ATP-dependent protein folding chaperone"/>
    <property type="evidence" value="ECO:0007669"/>
    <property type="project" value="InterPro"/>
</dbReference>
<dbReference type="Gene3D" id="1.10.560.10">
    <property type="entry name" value="GroEL-like equatorial domain"/>
    <property type="match status" value="1"/>
</dbReference>
<dbReference type="Pfam" id="PF00118">
    <property type="entry name" value="Cpn60_TCP1"/>
    <property type="match status" value="1"/>
</dbReference>
<dbReference type="InParanoid" id="A0A7N5JRV0"/>